<reference evidence="3" key="1">
    <citation type="submission" date="2022-11" db="EMBL/GenBank/DDBJ databases">
        <title>Parathalassolutuus dongxingensis gen. nov., sp. nov., a novel member of family Oceanospirillaceae isolated from a coastal shrimp pond in Guangxi, China.</title>
        <authorList>
            <person name="Chen H."/>
        </authorList>
    </citation>
    <scope>NUCLEOTIDE SEQUENCE</scope>
    <source>
        <strain evidence="3">G-43</strain>
    </source>
</reference>
<dbReference type="EMBL" id="JAPNOA010000056">
    <property type="protein sequence ID" value="MCY0966527.1"/>
    <property type="molecule type" value="Genomic_DNA"/>
</dbReference>
<dbReference type="AlphaFoldDB" id="A0A9X3EFB5"/>
<comment type="caution">
    <text evidence="3">The sequence shown here is derived from an EMBL/GenBank/DDBJ whole genome shotgun (WGS) entry which is preliminary data.</text>
</comment>
<name>A0A9X3EFB5_9GAMM</name>
<proteinExistence type="predicted"/>
<organism evidence="3 4">
    <name type="scientific">Parathalassolituus penaei</name>
    <dbReference type="NCBI Taxonomy" id="2997323"/>
    <lineage>
        <taxon>Bacteria</taxon>
        <taxon>Pseudomonadati</taxon>
        <taxon>Pseudomonadota</taxon>
        <taxon>Gammaproteobacteria</taxon>
        <taxon>Oceanospirillales</taxon>
        <taxon>Oceanospirillaceae</taxon>
        <taxon>Parathalassolituus</taxon>
    </lineage>
</organism>
<evidence type="ECO:0000313" key="4">
    <source>
        <dbReference type="Proteomes" id="UP001150830"/>
    </source>
</evidence>
<accession>A0A9X3EFB5</accession>
<sequence length="955" mass="98465">MTSPKRTRVAIGHRLFTSSTCQLFIVLATLLHCSLTQAAFVAIPNVSATKDLSCLNQRTGSGFNCTAKEFTVNTAFSAAAGTPPFCMAGQEFEFIVDVELSGSNANRYDIGFFVGQTGNDPANSSAGQLCSVATFPTSPSPWAALNSNACGDYLSAGETINTIDKIKVVCATDTTTNTLQIPYVLTYVQNAGGICNGPSDVKTDTGSKCKSGSASVSGVKAVQVGVWMDVTKATIPSSSNQSFTYTASAPSGYKVIALTGATSLTTTGTSGGTYTPASIELATNTTTFSLKNGETARVFMTVASDGSAQPLTVTETAQSGWDPTATISCTGPATSNNNTRMMTASLSAAAPSAACTITNTKRPTITMKKISIGDVGSFTFTGTNTWASQTLTTTASNTEVTGSTQVLPQYVETTIAETNISGFRLDDLSCIVAGSPVAYGSTSYDFQSSYQAVTFDSNVMSPGADIICTSTSVRRRTLQVIKVLNPTIDAGKFVLAMQYDHVGINTGNTQTVSSEIGGHNTNVSATVDVTGNMVVSEAVGDTSTNMANYSPSISCNTSPVTSSTGSTSLAFVMPNLDVLCTFTNIRKSASLVLKKQWQVGIPGDTATISSSGFINNGTSGAVVADSTGNNLGSGTAFTVYSGESGTIAETFNVGTANNYNSSIACTGTNGLSGAILTVQPIDTAIQCIITNARKSANLTVRKQWINSDPGTQVNVQSNGMINTAYSGSSSSGGNTLTTGTSVKAYVTEQATFSETYTIGSASNFVSSVTCSGTSGFDSATGTLTVNVADTDIICTYSNQAKKPIITVTKNTAVVRDPLNGTNTPKNIPGAVVAYNIEVVNSGPGAVDANTLVISDVIPNNVKLFVGDAGSGAPVSFTDGAISSGLGWVYSGLSNGTDSVDFSNDGGISWNYVPTPDADGYDNNVSHIRFKPTGAMNASSGTNYPSFKVRFLVGVK</sequence>
<feature type="signal peptide" evidence="1">
    <location>
        <begin position="1"/>
        <end position="38"/>
    </location>
</feature>
<gene>
    <name evidence="3" type="ORF">OUO13_15175</name>
</gene>
<dbReference type="InterPro" id="IPR055371">
    <property type="entry name" value="SpaA_PFL_dom_4"/>
</dbReference>
<keyword evidence="1" id="KW-0732">Signal</keyword>
<evidence type="ECO:0000259" key="2">
    <source>
        <dbReference type="Pfam" id="PF24514"/>
    </source>
</evidence>
<dbReference type="Pfam" id="PF24514">
    <property type="entry name" value="SpaA_4"/>
    <property type="match status" value="1"/>
</dbReference>
<protein>
    <recommendedName>
        <fullName evidence="2">SpaA-like prealbumin fold domain-containing protein</fullName>
    </recommendedName>
</protein>
<evidence type="ECO:0000313" key="3">
    <source>
        <dbReference type="EMBL" id="MCY0966527.1"/>
    </source>
</evidence>
<feature type="chain" id="PRO_5040860967" description="SpaA-like prealbumin fold domain-containing protein" evidence="1">
    <location>
        <begin position="39"/>
        <end position="955"/>
    </location>
</feature>
<dbReference type="RefSeq" id="WP_283174734.1">
    <property type="nucleotide sequence ID" value="NZ_JAPNOA010000056.1"/>
</dbReference>
<keyword evidence="4" id="KW-1185">Reference proteome</keyword>
<feature type="domain" description="SpaA-like prealbumin fold" evidence="2">
    <location>
        <begin position="365"/>
        <end position="471"/>
    </location>
</feature>
<evidence type="ECO:0000256" key="1">
    <source>
        <dbReference type="SAM" id="SignalP"/>
    </source>
</evidence>
<dbReference type="Proteomes" id="UP001150830">
    <property type="component" value="Unassembled WGS sequence"/>
</dbReference>